<dbReference type="InterPro" id="IPR006343">
    <property type="entry name" value="DnaB/C_C"/>
</dbReference>
<dbReference type="Pfam" id="PF21984">
    <property type="entry name" value="DnaD_N"/>
    <property type="match status" value="1"/>
</dbReference>
<evidence type="ECO:0000313" key="5">
    <source>
        <dbReference type="Proteomes" id="UP000281813"/>
    </source>
</evidence>
<evidence type="ECO:0000313" key="4">
    <source>
        <dbReference type="EMBL" id="RKQ13928.1"/>
    </source>
</evidence>
<dbReference type="EMBL" id="RBZO01000025">
    <property type="protein sequence ID" value="RKQ13928.1"/>
    <property type="molecule type" value="Genomic_DNA"/>
</dbReference>
<dbReference type="OrthoDB" id="9770238at2"/>
<organism evidence="4 5">
    <name type="scientific">Oceanobacillus bengalensis</name>
    <dbReference type="NCBI Taxonomy" id="1435466"/>
    <lineage>
        <taxon>Bacteria</taxon>
        <taxon>Bacillati</taxon>
        <taxon>Bacillota</taxon>
        <taxon>Bacilli</taxon>
        <taxon>Bacillales</taxon>
        <taxon>Bacillaceae</taxon>
        <taxon>Oceanobacillus</taxon>
    </lineage>
</organism>
<dbReference type="PANTHER" id="PTHR37293">
    <property type="entry name" value="PHAGE REPLICATION PROTEIN-RELATED"/>
    <property type="match status" value="1"/>
</dbReference>
<dbReference type="Gene3D" id="1.10.10.10">
    <property type="entry name" value="Winged helix-like DNA-binding domain superfamily/Winged helix DNA-binding domain"/>
    <property type="match status" value="1"/>
</dbReference>
<dbReference type="RefSeq" id="WP_121133092.1">
    <property type="nucleotide sequence ID" value="NZ_JBHUFK010000015.1"/>
</dbReference>
<feature type="domain" description="DnaB/C C-terminal" evidence="2">
    <location>
        <begin position="128"/>
        <end position="198"/>
    </location>
</feature>
<proteinExistence type="inferred from homology"/>
<evidence type="ECO:0000259" key="3">
    <source>
        <dbReference type="Pfam" id="PF21984"/>
    </source>
</evidence>
<dbReference type="InterPro" id="IPR036388">
    <property type="entry name" value="WH-like_DNA-bd_sf"/>
</dbReference>
<feature type="domain" description="DnaD N-terminal" evidence="3">
    <location>
        <begin position="17"/>
        <end position="113"/>
    </location>
</feature>
<dbReference type="PANTHER" id="PTHR37293:SF6">
    <property type="entry name" value="DNA REPLICATION PROTEIN DNAD"/>
    <property type="match status" value="1"/>
</dbReference>
<comment type="similarity">
    <text evidence="1">Belongs to the DnaB/DnaD family.</text>
</comment>
<dbReference type="Gene3D" id="1.10.10.630">
    <property type="entry name" value="DnaD domain-like"/>
    <property type="match status" value="1"/>
</dbReference>
<name>A0A494YV03_9BACI</name>
<dbReference type="InterPro" id="IPR053843">
    <property type="entry name" value="DnaD_N"/>
</dbReference>
<dbReference type="SUPFAM" id="SSF158499">
    <property type="entry name" value="DnaD domain-like"/>
    <property type="match status" value="1"/>
</dbReference>
<comment type="caution">
    <text evidence="4">The sequence shown here is derived from an EMBL/GenBank/DDBJ whole genome shotgun (WGS) entry which is preliminary data.</text>
</comment>
<dbReference type="Proteomes" id="UP000281813">
    <property type="component" value="Unassembled WGS sequence"/>
</dbReference>
<accession>A0A494YV03</accession>
<dbReference type="AlphaFoldDB" id="A0A494YV03"/>
<dbReference type="InterPro" id="IPR034829">
    <property type="entry name" value="DnaD-like_sf"/>
</dbReference>
<gene>
    <name evidence="4" type="ORF">D8M05_14680</name>
</gene>
<dbReference type="InterPro" id="IPR053162">
    <property type="entry name" value="DnaD"/>
</dbReference>
<evidence type="ECO:0000256" key="1">
    <source>
        <dbReference type="ARBA" id="ARBA00093462"/>
    </source>
</evidence>
<sequence length="232" mass="27193">MTKFSSFQQILLSQLPIPTKLLTDYVRLGLNETEVLVVLQLLRFFQVNKDFPTPFELAQYMTIDEKECANILRKLIQKNILTINQSENEQNQLSESYSLNALLEKLYEKEPEVKQSETEQTDGQIFLLFEQEFARPLSPFEIETINAWLDDDKIAPSLIKAGLRESVLMGKLNFKYIDRILREWKKKGIHSVEQAREASKQFHNKSQAKVSNQDFAKKRDTSFYYNWLEGED</sequence>
<keyword evidence="5" id="KW-1185">Reference proteome</keyword>
<protein>
    <submittedName>
        <fullName evidence="4">DnaD domain protein</fullName>
    </submittedName>
</protein>
<dbReference type="Pfam" id="PF07261">
    <property type="entry name" value="DnaB_2"/>
    <property type="match status" value="1"/>
</dbReference>
<evidence type="ECO:0000259" key="2">
    <source>
        <dbReference type="Pfam" id="PF07261"/>
    </source>
</evidence>
<reference evidence="4 5" key="1">
    <citation type="journal article" date="2015" name="Antonie Van Leeuwenhoek">
        <title>Oceanobacillus bengalensis sp. nov., a bacterium isolated from seawater of the Bay of Bengal.</title>
        <authorList>
            <person name="Yongchang O."/>
            <person name="Xiang W."/>
            <person name="Wang G."/>
        </authorList>
    </citation>
    <scope>NUCLEOTIDE SEQUENCE [LARGE SCALE GENOMIC DNA]</scope>
    <source>
        <strain evidence="4 5">MCCC 1K00260</strain>
    </source>
</reference>
<dbReference type="NCBIfam" id="TIGR01446">
    <property type="entry name" value="DnaD_dom"/>
    <property type="match status" value="1"/>
</dbReference>